<feature type="domain" description="DUF559" evidence="1">
    <location>
        <begin position="13"/>
        <end position="118"/>
    </location>
</feature>
<dbReference type="Gene3D" id="3.40.960.10">
    <property type="entry name" value="VSR Endonuclease"/>
    <property type="match status" value="1"/>
</dbReference>
<dbReference type="GO" id="GO:0004519">
    <property type="term" value="F:endonuclease activity"/>
    <property type="evidence" value="ECO:0007669"/>
    <property type="project" value="UniProtKB-KW"/>
</dbReference>
<dbReference type="PANTHER" id="PTHR38590:SF1">
    <property type="entry name" value="BLL0828 PROTEIN"/>
    <property type="match status" value="1"/>
</dbReference>
<sequence length="121" mass="14829">MNEKRHRIHPIIRQRSRELRQPQTPSEKTLWQHLRNRKSGYKFRRQHPIARFIIDFYCAETKLCIELDGSQHFEPEQLAYDRARTDYLEELGYTVIRFQNHEVEESLNQVLEKIRQFCKES</sequence>
<organism evidence="2 3">
    <name type="scientific">Candidatus Desulfolinea nitratireducens</name>
    <dbReference type="NCBI Taxonomy" id="2841698"/>
    <lineage>
        <taxon>Bacteria</taxon>
        <taxon>Bacillati</taxon>
        <taxon>Chloroflexota</taxon>
        <taxon>Anaerolineae</taxon>
        <taxon>Anaerolineales</taxon>
        <taxon>Anaerolineales incertae sedis</taxon>
        <taxon>Candidatus Desulfolinea</taxon>
    </lineage>
</organism>
<evidence type="ECO:0000259" key="1">
    <source>
        <dbReference type="Pfam" id="PF04480"/>
    </source>
</evidence>
<comment type="caution">
    <text evidence="2">The sequence shown here is derived from an EMBL/GenBank/DDBJ whole genome shotgun (WGS) entry which is preliminary data.</text>
</comment>
<keyword evidence="2" id="KW-0255">Endonuclease</keyword>
<keyword evidence="2" id="KW-0378">Hydrolase</keyword>
<name>A0A8J6NJV0_9CHLR</name>
<gene>
    <name evidence="2" type="ORF">H8E29_03155</name>
</gene>
<dbReference type="SUPFAM" id="SSF52980">
    <property type="entry name" value="Restriction endonuclease-like"/>
    <property type="match status" value="1"/>
</dbReference>
<protein>
    <submittedName>
        <fullName evidence="2">Endonuclease domain-containing protein</fullName>
    </submittedName>
</protein>
<dbReference type="Proteomes" id="UP000614469">
    <property type="component" value="Unassembled WGS sequence"/>
</dbReference>
<accession>A0A8J6NJV0</accession>
<dbReference type="PANTHER" id="PTHR38590">
    <property type="entry name" value="BLL0828 PROTEIN"/>
    <property type="match status" value="1"/>
</dbReference>
<dbReference type="AlphaFoldDB" id="A0A8J6NJV0"/>
<dbReference type="InterPro" id="IPR007569">
    <property type="entry name" value="DUF559"/>
</dbReference>
<dbReference type="InterPro" id="IPR011335">
    <property type="entry name" value="Restrct_endonuc-II-like"/>
</dbReference>
<proteinExistence type="predicted"/>
<evidence type="ECO:0000313" key="2">
    <source>
        <dbReference type="EMBL" id="MBC8334240.1"/>
    </source>
</evidence>
<keyword evidence="2" id="KW-0540">Nuclease</keyword>
<dbReference type="Pfam" id="PF04480">
    <property type="entry name" value="DUF559"/>
    <property type="match status" value="1"/>
</dbReference>
<dbReference type="InterPro" id="IPR047216">
    <property type="entry name" value="Endonuclease_DUF559_bact"/>
</dbReference>
<reference evidence="2 3" key="1">
    <citation type="submission" date="2020-08" db="EMBL/GenBank/DDBJ databases">
        <title>Bridging the membrane lipid divide: bacteria of the FCB group superphylum have the potential to synthesize archaeal ether lipids.</title>
        <authorList>
            <person name="Villanueva L."/>
            <person name="Von Meijenfeldt F.A.B."/>
            <person name="Westbye A.B."/>
            <person name="Yadav S."/>
            <person name="Hopmans E.C."/>
            <person name="Dutilh B.E."/>
            <person name="Sinninghe Damste J.S."/>
        </authorList>
    </citation>
    <scope>NUCLEOTIDE SEQUENCE [LARGE SCALE GENOMIC DNA]</scope>
    <source>
        <strain evidence="2">NIOZ-UU36</strain>
    </source>
</reference>
<dbReference type="CDD" id="cd01038">
    <property type="entry name" value="Endonuclease_DUF559"/>
    <property type="match status" value="1"/>
</dbReference>
<evidence type="ECO:0000313" key="3">
    <source>
        <dbReference type="Proteomes" id="UP000614469"/>
    </source>
</evidence>
<dbReference type="EMBL" id="JACNJN010000055">
    <property type="protein sequence ID" value="MBC8334240.1"/>
    <property type="molecule type" value="Genomic_DNA"/>
</dbReference>